<organism evidence="1 2">
    <name type="scientific">Apiospora saccharicola</name>
    <dbReference type="NCBI Taxonomy" id="335842"/>
    <lineage>
        <taxon>Eukaryota</taxon>
        <taxon>Fungi</taxon>
        <taxon>Dikarya</taxon>
        <taxon>Ascomycota</taxon>
        <taxon>Pezizomycotina</taxon>
        <taxon>Sordariomycetes</taxon>
        <taxon>Xylariomycetidae</taxon>
        <taxon>Amphisphaeriales</taxon>
        <taxon>Apiosporaceae</taxon>
        <taxon>Apiospora</taxon>
    </lineage>
</organism>
<dbReference type="EMBL" id="JAQQWM010000001">
    <property type="protein sequence ID" value="KAK8083463.1"/>
    <property type="molecule type" value="Genomic_DNA"/>
</dbReference>
<keyword evidence="2" id="KW-1185">Reference proteome</keyword>
<protein>
    <recommendedName>
        <fullName evidence="3">F-box domain-containing protein</fullName>
    </recommendedName>
</protein>
<dbReference type="Proteomes" id="UP001446871">
    <property type="component" value="Unassembled WGS sequence"/>
</dbReference>
<gene>
    <name evidence="1" type="ORF">PG996_002244</name>
</gene>
<evidence type="ECO:0008006" key="3">
    <source>
        <dbReference type="Google" id="ProtNLM"/>
    </source>
</evidence>
<accession>A0ABR1WN62</accession>
<evidence type="ECO:0000313" key="2">
    <source>
        <dbReference type="Proteomes" id="UP001446871"/>
    </source>
</evidence>
<sequence length="637" mass="72900">MSFNTRTLEVWRFHRRYYVWRLHTRTTEAPEEASDPESPGAQIVKSIPTIPKKYSKWLQKKRTQYATTEDEFEAHIYGLDGKVVDGVYVKPDTPFLYHRRDIPDYDMLAADDVTLPSELPLLAGYKADNVYIINLDDEILTINYGIHWKLNNIPRQDNLWARAGVASIYPNKPTISLDLCSEEHIAASLALPLAEKTPVIGYNSRAVAPRTDIDGARKTLFTYVLARNFVQYKDAIVSFGREWSPNSFPFRELAFAIVSIASHQMRFHSNPPLRFHEQHSGQCDRTCKYCEQDSDDYERHSDDCLRNCQMDHLYDVSELTCDDDFIGCGRGCGPPRAGNILPLLEFCSMSHFPDQVPGVSPTETTYWIKEVLVSLTTVVDGRAITNAVEYGVSHGRTHFQLVVMSLLDVALAEVSLDKNAKLVVRFSESISLSPLRPEYCMSTHPRERPELKPGMTALPEADELLIRDNCTGSPRRLRKYFPGLAALLNFFDVAADRRLVSRSTVTLPAELYDRILDFTDFEAWKSCLGVSQAFRSSCFRKYRLDEHKRIVAGPFVRLNRYCYMEDRVLAFNIEDMKRGAIWPIMEERGLYSSREFCWAPIIGSGERQGLMFDVRAQFDLAWNPRVEDDSEDGDPLE</sequence>
<reference evidence="1 2" key="1">
    <citation type="submission" date="2023-01" db="EMBL/GenBank/DDBJ databases">
        <title>Analysis of 21 Apiospora genomes using comparative genomics revels a genus with tremendous synthesis potential of carbohydrate active enzymes and secondary metabolites.</title>
        <authorList>
            <person name="Sorensen T."/>
        </authorList>
    </citation>
    <scope>NUCLEOTIDE SEQUENCE [LARGE SCALE GENOMIC DNA]</scope>
    <source>
        <strain evidence="1 2">CBS 83171</strain>
    </source>
</reference>
<evidence type="ECO:0000313" key="1">
    <source>
        <dbReference type="EMBL" id="KAK8083463.1"/>
    </source>
</evidence>
<comment type="caution">
    <text evidence="1">The sequence shown here is derived from an EMBL/GenBank/DDBJ whole genome shotgun (WGS) entry which is preliminary data.</text>
</comment>
<name>A0ABR1WN62_9PEZI</name>
<proteinExistence type="predicted"/>